<dbReference type="Gene3D" id="1.20.120.140">
    <property type="entry name" value="Signal recognition particle SRP54, nucleotide-binding domain"/>
    <property type="match status" value="1"/>
</dbReference>
<proteinExistence type="inferred from homology"/>
<keyword evidence="5 9" id="KW-0342">GTP-binding</keyword>
<dbReference type="InterPro" id="IPR000897">
    <property type="entry name" value="SRP54_GTPase_dom"/>
</dbReference>
<dbReference type="InterPro" id="IPR013822">
    <property type="entry name" value="Signal_recog_particl_SRP54_hlx"/>
</dbReference>
<feature type="binding site" evidence="9">
    <location>
        <begin position="244"/>
        <end position="247"/>
    </location>
    <ligand>
        <name>GTP</name>
        <dbReference type="ChEBI" id="CHEBI:37565"/>
    </ligand>
</feature>
<evidence type="ECO:0000313" key="12">
    <source>
        <dbReference type="Proteomes" id="UP000516160"/>
    </source>
</evidence>
<evidence type="ECO:0000256" key="6">
    <source>
        <dbReference type="ARBA" id="ARBA00023135"/>
    </source>
</evidence>
<keyword evidence="6 9" id="KW-0733">Signal recognition particle</keyword>
<evidence type="ECO:0000256" key="7">
    <source>
        <dbReference type="ARBA" id="ARBA00023274"/>
    </source>
</evidence>
<dbReference type="GO" id="GO:0006614">
    <property type="term" value="P:SRP-dependent cotranslational protein targeting to membrane"/>
    <property type="evidence" value="ECO:0007669"/>
    <property type="project" value="InterPro"/>
</dbReference>
<dbReference type="InterPro" id="IPR027417">
    <property type="entry name" value="P-loop_NTPase"/>
</dbReference>
<evidence type="ECO:0000256" key="4">
    <source>
        <dbReference type="ARBA" id="ARBA00022884"/>
    </source>
</evidence>
<gene>
    <name evidence="9 11" type="primary">ffh</name>
    <name evidence="11" type="ORF">HYG86_17185</name>
</gene>
<protein>
    <recommendedName>
        <fullName evidence="9">Signal recognition particle protein</fullName>
        <ecNumber evidence="9">3.6.5.4</ecNumber>
    </recommendedName>
    <alternativeName>
        <fullName evidence="9">Fifty-four homolog</fullName>
    </alternativeName>
</protein>
<reference evidence="11 12" key="1">
    <citation type="submission" date="2020-07" db="EMBL/GenBank/DDBJ databases">
        <title>Alkalicella. sp. LB2 genome.</title>
        <authorList>
            <person name="Postec A."/>
            <person name="Quemeneur M."/>
        </authorList>
    </citation>
    <scope>NUCLEOTIDE SEQUENCE [LARGE SCALE GENOMIC DNA]</scope>
    <source>
        <strain evidence="11 12">LB2</strain>
    </source>
</reference>
<dbReference type="FunFam" id="3.40.50.300:FF:000022">
    <property type="entry name" value="Signal recognition particle 54 kDa subunit"/>
    <property type="match status" value="1"/>
</dbReference>
<evidence type="ECO:0000256" key="3">
    <source>
        <dbReference type="ARBA" id="ARBA00022801"/>
    </source>
</evidence>
<comment type="similarity">
    <text evidence="1 9">Belongs to the GTP-binding SRP family. SRP54 subfamily.</text>
</comment>
<dbReference type="SMART" id="SM00382">
    <property type="entry name" value="AAA"/>
    <property type="match status" value="1"/>
</dbReference>
<dbReference type="KEGG" id="acae:HYG86_17185"/>
<accession>A0A7G9WCG9</accession>
<evidence type="ECO:0000256" key="2">
    <source>
        <dbReference type="ARBA" id="ARBA00022741"/>
    </source>
</evidence>
<dbReference type="PANTHER" id="PTHR11564:SF5">
    <property type="entry name" value="SIGNAL RECOGNITION PARTICLE SUBUNIT SRP54"/>
    <property type="match status" value="1"/>
</dbReference>
<dbReference type="RefSeq" id="WP_213166773.1">
    <property type="nucleotide sequence ID" value="NZ_CP058559.1"/>
</dbReference>
<dbReference type="SUPFAM" id="SSF52540">
    <property type="entry name" value="P-loop containing nucleoside triphosphate hydrolases"/>
    <property type="match status" value="1"/>
</dbReference>
<organism evidence="11 12">
    <name type="scientific">Alkalicella caledoniensis</name>
    <dbReference type="NCBI Taxonomy" id="2731377"/>
    <lineage>
        <taxon>Bacteria</taxon>
        <taxon>Bacillati</taxon>
        <taxon>Bacillota</taxon>
        <taxon>Clostridia</taxon>
        <taxon>Eubacteriales</taxon>
        <taxon>Proteinivoracaceae</taxon>
        <taxon>Alkalicella</taxon>
    </lineage>
</organism>
<dbReference type="SMART" id="SM00962">
    <property type="entry name" value="SRP54"/>
    <property type="match status" value="1"/>
</dbReference>
<dbReference type="GO" id="GO:0003924">
    <property type="term" value="F:GTPase activity"/>
    <property type="evidence" value="ECO:0007669"/>
    <property type="project" value="UniProtKB-UniRule"/>
</dbReference>
<comment type="subunit">
    <text evidence="9">Part of the signal recognition particle protein translocation system, which is composed of SRP and FtsY.</text>
</comment>
<dbReference type="Proteomes" id="UP000516160">
    <property type="component" value="Chromosome"/>
</dbReference>
<dbReference type="InterPro" id="IPR022941">
    <property type="entry name" value="SRP54"/>
</dbReference>
<dbReference type="InterPro" id="IPR004780">
    <property type="entry name" value="SRP"/>
</dbReference>
<keyword evidence="9" id="KW-0963">Cytoplasm</keyword>
<dbReference type="PANTHER" id="PTHR11564">
    <property type="entry name" value="SIGNAL RECOGNITION PARTICLE 54K PROTEIN SRP54"/>
    <property type="match status" value="1"/>
</dbReference>
<dbReference type="SMART" id="SM00963">
    <property type="entry name" value="SRP54_N"/>
    <property type="match status" value="1"/>
</dbReference>
<dbReference type="SUPFAM" id="SSF47446">
    <property type="entry name" value="Signal peptide-binding domain"/>
    <property type="match status" value="1"/>
</dbReference>
<keyword evidence="7 9" id="KW-0687">Ribonucleoprotein</keyword>
<dbReference type="NCBIfam" id="TIGR00959">
    <property type="entry name" value="ffh"/>
    <property type="match status" value="1"/>
</dbReference>
<dbReference type="InterPro" id="IPR003593">
    <property type="entry name" value="AAA+_ATPase"/>
</dbReference>
<comment type="subcellular location">
    <subcellularLocation>
        <location evidence="9">Cytoplasm</location>
    </subcellularLocation>
    <text evidence="9">The SRP-RNC complex is targeted to the cytoplasmic membrane.</text>
</comment>
<keyword evidence="12" id="KW-1185">Reference proteome</keyword>
<dbReference type="InterPro" id="IPR042101">
    <property type="entry name" value="SRP54_N_sf"/>
</dbReference>
<comment type="catalytic activity">
    <reaction evidence="8 9">
        <text>GTP + H2O = GDP + phosphate + H(+)</text>
        <dbReference type="Rhea" id="RHEA:19669"/>
        <dbReference type="ChEBI" id="CHEBI:15377"/>
        <dbReference type="ChEBI" id="CHEBI:15378"/>
        <dbReference type="ChEBI" id="CHEBI:37565"/>
        <dbReference type="ChEBI" id="CHEBI:43474"/>
        <dbReference type="ChEBI" id="CHEBI:58189"/>
        <dbReference type="EC" id="3.6.5.4"/>
    </reaction>
</comment>
<dbReference type="PROSITE" id="PS00300">
    <property type="entry name" value="SRP54"/>
    <property type="match status" value="1"/>
</dbReference>
<dbReference type="GO" id="GO:0008312">
    <property type="term" value="F:7S RNA binding"/>
    <property type="evidence" value="ECO:0007669"/>
    <property type="project" value="InterPro"/>
</dbReference>
<feature type="binding site" evidence="9">
    <location>
        <begin position="106"/>
        <end position="113"/>
    </location>
    <ligand>
        <name>GTP</name>
        <dbReference type="ChEBI" id="CHEBI:37565"/>
    </ligand>
</feature>
<name>A0A7G9WCG9_ALKCA</name>
<evidence type="ECO:0000256" key="9">
    <source>
        <dbReference type="HAMAP-Rule" id="MF_00306"/>
    </source>
</evidence>
<dbReference type="HAMAP" id="MF_00306">
    <property type="entry name" value="SRP54"/>
    <property type="match status" value="1"/>
</dbReference>
<dbReference type="EMBL" id="CP058559">
    <property type="protein sequence ID" value="QNO16381.1"/>
    <property type="molecule type" value="Genomic_DNA"/>
</dbReference>
<evidence type="ECO:0000256" key="8">
    <source>
        <dbReference type="ARBA" id="ARBA00048027"/>
    </source>
</evidence>
<comment type="domain">
    <text evidence="9">Composed of three domains: the N-terminal N domain, which is responsible for interactions with the ribosome, the central G domain, which binds GTP, and the C-terminal M domain, which binds the RNA and the signal sequence of the RNC.</text>
</comment>
<comment type="function">
    <text evidence="9">Involved in targeting and insertion of nascent membrane proteins into the cytoplasmic membrane. Binds to the hydrophobic signal sequence of the ribosome-nascent chain (RNC) as it emerges from the ribosomes. The SRP-RNC complex is then targeted to the cytoplasmic membrane where it interacts with the SRP receptor FtsY.</text>
</comment>
<dbReference type="Pfam" id="PF00448">
    <property type="entry name" value="SRP54"/>
    <property type="match status" value="1"/>
</dbReference>
<dbReference type="Pfam" id="PF02978">
    <property type="entry name" value="SRP_SPB"/>
    <property type="match status" value="1"/>
</dbReference>
<evidence type="ECO:0000256" key="5">
    <source>
        <dbReference type="ARBA" id="ARBA00023134"/>
    </source>
</evidence>
<keyword evidence="4 9" id="KW-0694">RNA-binding</keyword>
<feature type="binding site" evidence="9">
    <location>
        <begin position="186"/>
        <end position="190"/>
    </location>
    <ligand>
        <name>GTP</name>
        <dbReference type="ChEBI" id="CHEBI:37565"/>
    </ligand>
</feature>
<dbReference type="InterPro" id="IPR036891">
    <property type="entry name" value="Signal_recog_part_SRP54_M_sf"/>
</dbReference>
<keyword evidence="3 9" id="KW-0378">Hydrolase</keyword>
<dbReference type="GO" id="GO:0005525">
    <property type="term" value="F:GTP binding"/>
    <property type="evidence" value="ECO:0007669"/>
    <property type="project" value="UniProtKB-UniRule"/>
</dbReference>
<keyword evidence="2 9" id="KW-0547">Nucleotide-binding</keyword>
<dbReference type="Gene3D" id="1.10.260.30">
    <property type="entry name" value="Signal recognition particle, SRP54 subunit, M-domain"/>
    <property type="match status" value="1"/>
</dbReference>
<dbReference type="GO" id="GO:0048500">
    <property type="term" value="C:signal recognition particle"/>
    <property type="evidence" value="ECO:0007669"/>
    <property type="project" value="UniProtKB-UniRule"/>
</dbReference>
<sequence>MFQNLSDKLQDVFKKLKGKGKLTEADIKEAMREVRIALLEADVNFQVVKDFVNKVREKSVGSEILESLTPGQHVIKIVRDELQALMGGIKSDIVLAKSPSTIMLVGLQGAGKTTMAAKLALKYKNRKPLLVAADIYRPAAIKQLEVLGQQLGAEVFKLGDKVSPVDICKAGLEHAKKNGFDLVIFDTAGRLHIDEQLMEELEGIKKSANPDEVLLVVDAMTGQDAVNVAKSFNERLDITGVILTKFDGDTRGGAALSIKAVTGKPIKLVGKGEKIEDLDVFHPDRMASRILGMGDVLSLIERAEEAVDVEKAKEWQKKLQTQQFTLDDFVEQLQQIKKMGPMDQILGMIPGMGGKMKGLSVDEKEFVKIEAIISSMTKKERITPSIINGSRRKRIAMGSGTKIQDVNRLLKQFEQMQKMMKQFSSMEKSMKKGKKPFPFF</sequence>
<evidence type="ECO:0000256" key="1">
    <source>
        <dbReference type="ARBA" id="ARBA00005450"/>
    </source>
</evidence>
<dbReference type="Gene3D" id="3.40.50.300">
    <property type="entry name" value="P-loop containing nucleotide triphosphate hydrolases"/>
    <property type="match status" value="1"/>
</dbReference>
<dbReference type="Pfam" id="PF02881">
    <property type="entry name" value="SRP54_N"/>
    <property type="match status" value="1"/>
</dbReference>
<evidence type="ECO:0000313" key="11">
    <source>
        <dbReference type="EMBL" id="QNO16381.1"/>
    </source>
</evidence>
<dbReference type="AlphaFoldDB" id="A0A7G9WCG9"/>
<dbReference type="EC" id="3.6.5.4" evidence="9"/>
<dbReference type="CDD" id="cd18539">
    <property type="entry name" value="SRP_G"/>
    <property type="match status" value="1"/>
</dbReference>
<dbReference type="InterPro" id="IPR004125">
    <property type="entry name" value="Signal_recog_particle_SRP54_M"/>
</dbReference>
<evidence type="ECO:0000259" key="10">
    <source>
        <dbReference type="PROSITE" id="PS00300"/>
    </source>
</evidence>
<feature type="domain" description="SRP54-type proteins GTP-binding" evidence="10">
    <location>
        <begin position="265"/>
        <end position="278"/>
    </location>
</feature>